<dbReference type="SUPFAM" id="SSF46938">
    <property type="entry name" value="CRAL/TRIO N-terminal domain"/>
    <property type="match status" value="1"/>
</dbReference>
<dbReference type="SUPFAM" id="SSF52087">
    <property type="entry name" value="CRAL/TRIO domain"/>
    <property type="match status" value="1"/>
</dbReference>
<dbReference type="GO" id="GO:0000139">
    <property type="term" value="C:Golgi membrane"/>
    <property type="evidence" value="ECO:0007669"/>
    <property type="project" value="UniProtKB-SubCell"/>
</dbReference>
<dbReference type="InterPro" id="IPR051026">
    <property type="entry name" value="PI/PC_transfer"/>
</dbReference>
<comment type="similarity">
    <text evidence="4">Belongs to the SFH family.</text>
</comment>
<name>A0A1D6HIR4_MAIZE</name>
<dbReference type="SMART" id="SM00516">
    <property type="entry name" value="SEC14"/>
    <property type="match status" value="1"/>
</dbReference>
<dbReference type="InterPro" id="IPR001251">
    <property type="entry name" value="CRAL-TRIO_dom"/>
</dbReference>
<keyword evidence="3" id="KW-0333">Golgi apparatus</keyword>
<feature type="compositionally biased region" description="Basic and acidic residues" evidence="5">
    <location>
        <begin position="15"/>
        <end position="33"/>
    </location>
</feature>
<dbReference type="PANTHER" id="PTHR45657:SF8">
    <property type="entry name" value="PHOSPHATIDYLINOSITOL_PHOSPHATIDYLCHOLINE TRANSFER PROTEIN SFH13"/>
    <property type="match status" value="1"/>
</dbReference>
<evidence type="ECO:0000256" key="4">
    <source>
        <dbReference type="ARBA" id="ARBA00038020"/>
    </source>
</evidence>
<evidence type="ECO:0000256" key="2">
    <source>
        <dbReference type="ARBA" id="ARBA00004395"/>
    </source>
</evidence>
<proteinExistence type="inferred from homology"/>
<dbReference type="PANTHER" id="PTHR45657">
    <property type="entry name" value="CRAL-TRIO DOMAIN-CONTAINING PROTEIN YKL091C-RELATED"/>
    <property type="match status" value="1"/>
</dbReference>
<dbReference type="SMART" id="SM01100">
    <property type="entry name" value="CRAL_TRIO_N"/>
    <property type="match status" value="1"/>
</dbReference>
<sequence length="399" mass="45466">MSEGNVDSIQISVSNDERRNRADAEISEDEPRHTRMRSLKKKALHASTRLTHSLKKRGKRKVDCRVPRIAIEDVRDAEEEQAVNSFREVLFARGLLPVKHDNYHTMLRFLKARKFDFEKAAQMWADMLQWRKEFGTDTIFEDFEFHELEEVLQYYPHGYHGVDKEGRPVYIELLGKVEPNKLIQITTVERYIKYHVQEFERAFREKFPACSISAKRHIDTTTTILDVHGVGWKNFSKIARDLVRCMQKIDGDYYPELVHSMESLKEIGQVSDIEETVTGSMRLRALKASLLILMSHLPERISDTSNAESGSDVDDLGSPVAPEDVEYPSLAPVREEARESGSTTYSGSIGMSRMADKVVGSNGRYNSTGNETRQVNAEQGSLINGGLLAPGIHLKFYVI</sequence>
<feature type="compositionally biased region" description="Polar residues" evidence="5">
    <location>
        <begin position="1"/>
        <end position="14"/>
    </location>
</feature>
<dbReference type="CDD" id="cd00170">
    <property type="entry name" value="SEC14"/>
    <property type="match status" value="1"/>
</dbReference>
<dbReference type="Gene3D" id="3.40.525.10">
    <property type="entry name" value="CRAL-TRIO lipid binding domain"/>
    <property type="match status" value="1"/>
</dbReference>
<dbReference type="InterPro" id="IPR036865">
    <property type="entry name" value="CRAL-TRIO_dom_sf"/>
</dbReference>
<dbReference type="Pfam" id="PF00650">
    <property type="entry name" value="CRAL_TRIO"/>
    <property type="match status" value="1"/>
</dbReference>
<feature type="region of interest" description="Disordered" evidence="5">
    <location>
        <begin position="1"/>
        <end position="38"/>
    </location>
</feature>
<evidence type="ECO:0000256" key="1">
    <source>
        <dbReference type="ARBA" id="ARBA00004202"/>
    </source>
</evidence>
<dbReference type="InterPro" id="IPR036273">
    <property type="entry name" value="CRAL/TRIO_N_dom_sf"/>
</dbReference>
<evidence type="ECO:0000256" key="5">
    <source>
        <dbReference type="SAM" id="MobiDB-lite"/>
    </source>
</evidence>
<comment type="subcellular location">
    <subcellularLocation>
        <location evidence="1">Cell membrane</location>
        <topology evidence="1">Peripheral membrane protein</topology>
    </subcellularLocation>
    <subcellularLocation>
        <location evidence="2">Golgi apparatus membrane</location>
        <topology evidence="2">Peripheral membrane protein</topology>
    </subcellularLocation>
</comment>
<accession>A0A1D6HIR4</accession>
<dbReference type="ExpressionAtlas" id="A0A1D6HIR4">
    <property type="expression patterns" value="baseline and differential"/>
</dbReference>
<dbReference type="PROSITE" id="PS50191">
    <property type="entry name" value="CRAL_TRIO"/>
    <property type="match status" value="1"/>
</dbReference>
<dbReference type="GO" id="GO:0005886">
    <property type="term" value="C:plasma membrane"/>
    <property type="evidence" value="ECO:0007669"/>
    <property type="project" value="UniProtKB-SubCell"/>
</dbReference>
<dbReference type="InterPro" id="IPR011074">
    <property type="entry name" value="CRAL/TRIO_N_dom"/>
</dbReference>
<protein>
    <submittedName>
        <fullName evidence="6">Phosphatidylinositol/phosphatidylcholine transfer protein SFH13</fullName>
    </submittedName>
</protein>
<gene>
    <name evidence="6" type="ORF">ZEAMMB73_Zm00001d017876</name>
</gene>
<evidence type="ECO:0000256" key="3">
    <source>
        <dbReference type="ARBA" id="ARBA00023034"/>
    </source>
</evidence>
<organism evidence="6">
    <name type="scientific">Zea mays</name>
    <name type="common">Maize</name>
    <dbReference type="NCBI Taxonomy" id="4577"/>
    <lineage>
        <taxon>Eukaryota</taxon>
        <taxon>Viridiplantae</taxon>
        <taxon>Streptophyta</taxon>
        <taxon>Embryophyta</taxon>
        <taxon>Tracheophyta</taxon>
        <taxon>Spermatophyta</taxon>
        <taxon>Magnoliopsida</taxon>
        <taxon>Liliopsida</taxon>
        <taxon>Poales</taxon>
        <taxon>Poaceae</taxon>
        <taxon>PACMAD clade</taxon>
        <taxon>Panicoideae</taxon>
        <taxon>Andropogonodae</taxon>
        <taxon>Andropogoneae</taxon>
        <taxon>Tripsacinae</taxon>
        <taxon>Zea</taxon>
    </lineage>
</organism>
<dbReference type="EMBL" id="CM000781">
    <property type="protein sequence ID" value="AQK74376.1"/>
    <property type="molecule type" value="Genomic_DNA"/>
</dbReference>
<dbReference type="Gene3D" id="1.10.8.20">
    <property type="entry name" value="N-terminal domain of phosphatidylinositol transfer protein sec14p"/>
    <property type="match status" value="1"/>
</dbReference>
<dbReference type="Pfam" id="PF03765">
    <property type="entry name" value="CRAL_TRIO_N"/>
    <property type="match status" value="1"/>
</dbReference>
<evidence type="ECO:0000313" key="6">
    <source>
        <dbReference type="EMBL" id="AQK74376.1"/>
    </source>
</evidence>
<feature type="region of interest" description="Disordered" evidence="5">
    <location>
        <begin position="303"/>
        <end position="327"/>
    </location>
</feature>
<reference evidence="6" key="1">
    <citation type="submission" date="2015-12" db="EMBL/GenBank/DDBJ databases">
        <title>Update maize B73 reference genome by single molecule sequencing technologies.</title>
        <authorList>
            <consortium name="Maize Genome Sequencing Project"/>
            <person name="Ware D."/>
        </authorList>
    </citation>
    <scope>NUCLEOTIDE SEQUENCE</scope>
    <source>
        <tissue evidence="6">Seedling</tissue>
    </source>
</reference>
<dbReference type="AlphaFoldDB" id="A0A1D6HIR4"/>